<reference evidence="4 5" key="1">
    <citation type="submission" date="2016-11" db="EMBL/GenBank/DDBJ databases">
        <authorList>
            <person name="Jaros S."/>
            <person name="Januszkiewicz K."/>
            <person name="Wedrychowicz H."/>
        </authorList>
    </citation>
    <scope>NUCLEOTIDE SEQUENCE [LARGE SCALE GENOMIC DNA]</scope>
    <source>
        <strain evidence="4 5">DSM 18899</strain>
    </source>
</reference>
<dbReference type="AlphaFoldDB" id="A0A1K2HRC5"/>
<dbReference type="STRING" id="1121279.SAMN02745887_03214"/>
<gene>
    <name evidence="4" type="ORF">SAMN02745887_03214</name>
</gene>
<name>A0A1K2HRC5_9NEIS</name>
<feature type="domain" description="Zona occludens toxin N-terminal" evidence="3">
    <location>
        <begin position="63"/>
        <end position="183"/>
    </location>
</feature>
<dbReference type="Gene3D" id="3.40.50.300">
    <property type="entry name" value="P-loop containing nucleotide triphosphate hydrolases"/>
    <property type="match status" value="1"/>
</dbReference>
<feature type="region of interest" description="Disordered" evidence="1">
    <location>
        <begin position="337"/>
        <end position="356"/>
    </location>
</feature>
<evidence type="ECO:0000259" key="3">
    <source>
        <dbReference type="Pfam" id="PF05707"/>
    </source>
</evidence>
<keyword evidence="2" id="KW-0812">Transmembrane</keyword>
<feature type="transmembrane region" description="Helical" evidence="2">
    <location>
        <begin position="195"/>
        <end position="215"/>
    </location>
</feature>
<sequence>MSDAITSSAVIHLISGLPRNGKSLMMVQKIREMAKKLKPDQTIYVRGFPDLCIEGTACLLDHKQWHLLPVGSIVVFDEAWELFPRLPNGAARPEYYSAFATLGHRGHIAYFVTQDPGQLDSSIRFLIGTHTHVERLAGAQAASVFYWPKCVDPSSKSVRRTAQVSTWAYPKDCYKLYTSSAEHTVKLEVPKLVKFQAGVVLFAFILCALGVGYFLTHMDPAGAVDGLEAAETEKQAQAQQIEPGSPESTPYAQTVSARQEPKLDYFAERAPRIDGLPHTAPVYDALTTPTQAPKPAACIVGSGKNGTCTCYTQQATRIVGMTQDLCRAIVRDGYFDDSAQPSGPVQANGPVATRKG</sequence>
<evidence type="ECO:0000313" key="5">
    <source>
        <dbReference type="Proteomes" id="UP000186513"/>
    </source>
</evidence>
<evidence type="ECO:0000256" key="2">
    <source>
        <dbReference type="SAM" id="Phobius"/>
    </source>
</evidence>
<organism evidence="4 5">
    <name type="scientific">Chitinimonas taiwanensis DSM 18899</name>
    <dbReference type="NCBI Taxonomy" id="1121279"/>
    <lineage>
        <taxon>Bacteria</taxon>
        <taxon>Pseudomonadati</taxon>
        <taxon>Pseudomonadota</taxon>
        <taxon>Betaproteobacteria</taxon>
        <taxon>Neisseriales</taxon>
        <taxon>Chitinibacteraceae</taxon>
        <taxon>Chitinimonas</taxon>
    </lineage>
</organism>
<dbReference type="InterPro" id="IPR027417">
    <property type="entry name" value="P-loop_NTPase"/>
</dbReference>
<dbReference type="RefSeq" id="WP_072429700.1">
    <property type="nucleotide sequence ID" value="NZ_FPKR01000013.1"/>
</dbReference>
<dbReference type="InterPro" id="IPR008900">
    <property type="entry name" value="Zot_N"/>
</dbReference>
<evidence type="ECO:0000256" key="1">
    <source>
        <dbReference type="SAM" id="MobiDB-lite"/>
    </source>
</evidence>
<dbReference type="EMBL" id="FPKR01000013">
    <property type="protein sequence ID" value="SFZ78818.1"/>
    <property type="molecule type" value="Genomic_DNA"/>
</dbReference>
<keyword evidence="2" id="KW-1133">Transmembrane helix</keyword>
<protein>
    <submittedName>
        <fullName evidence="4">Zona occludens toxin</fullName>
    </submittedName>
</protein>
<proteinExistence type="predicted"/>
<dbReference type="OrthoDB" id="8809170at2"/>
<dbReference type="Pfam" id="PF05707">
    <property type="entry name" value="Zot"/>
    <property type="match status" value="1"/>
</dbReference>
<accession>A0A1K2HRC5</accession>
<keyword evidence="2" id="KW-0472">Membrane</keyword>
<keyword evidence="5" id="KW-1185">Reference proteome</keyword>
<dbReference type="Proteomes" id="UP000186513">
    <property type="component" value="Unassembled WGS sequence"/>
</dbReference>
<evidence type="ECO:0000313" key="4">
    <source>
        <dbReference type="EMBL" id="SFZ78818.1"/>
    </source>
</evidence>